<dbReference type="EMBL" id="ML208341">
    <property type="protein sequence ID" value="TFK68938.1"/>
    <property type="molecule type" value="Genomic_DNA"/>
</dbReference>
<protein>
    <submittedName>
        <fullName evidence="1">Uncharacterized protein</fullName>
    </submittedName>
</protein>
<gene>
    <name evidence="1" type="ORF">BDN72DRAFT_647521</name>
</gene>
<keyword evidence="2" id="KW-1185">Reference proteome</keyword>
<accession>A0ACD3ATB4</accession>
<proteinExistence type="predicted"/>
<reference evidence="1 2" key="1">
    <citation type="journal article" date="2019" name="Nat. Ecol. Evol.">
        <title>Megaphylogeny resolves global patterns of mushroom evolution.</title>
        <authorList>
            <person name="Varga T."/>
            <person name="Krizsan K."/>
            <person name="Foldi C."/>
            <person name="Dima B."/>
            <person name="Sanchez-Garcia M."/>
            <person name="Sanchez-Ramirez S."/>
            <person name="Szollosi G.J."/>
            <person name="Szarkandi J.G."/>
            <person name="Papp V."/>
            <person name="Albert L."/>
            <person name="Andreopoulos W."/>
            <person name="Angelini C."/>
            <person name="Antonin V."/>
            <person name="Barry K.W."/>
            <person name="Bougher N.L."/>
            <person name="Buchanan P."/>
            <person name="Buyck B."/>
            <person name="Bense V."/>
            <person name="Catcheside P."/>
            <person name="Chovatia M."/>
            <person name="Cooper J."/>
            <person name="Damon W."/>
            <person name="Desjardin D."/>
            <person name="Finy P."/>
            <person name="Geml J."/>
            <person name="Haridas S."/>
            <person name="Hughes K."/>
            <person name="Justo A."/>
            <person name="Karasinski D."/>
            <person name="Kautmanova I."/>
            <person name="Kiss B."/>
            <person name="Kocsube S."/>
            <person name="Kotiranta H."/>
            <person name="LaButti K.M."/>
            <person name="Lechner B.E."/>
            <person name="Liimatainen K."/>
            <person name="Lipzen A."/>
            <person name="Lukacs Z."/>
            <person name="Mihaltcheva S."/>
            <person name="Morgado L.N."/>
            <person name="Niskanen T."/>
            <person name="Noordeloos M.E."/>
            <person name="Ohm R.A."/>
            <person name="Ortiz-Santana B."/>
            <person name="Ovrebo C."/>
            <person name="Racz N."/>
            <person name="Riley R."/>
            <person name="Savchenko A."/>
            <person name="Shiryaev A."/>
            <person name="Soop K."/>
            <person name="Spirin V."/>
            <person name="Szebenyi C."/>
            <person name="Tomsovsky M."/>
            <person name="Tulloss R.E."/>
            <person name="Uehling J."/>
            <person name="Grigoriev I.V."/>
            <person name="Vagvolgyi C."/>
            <person name="Papp T."/>
            <person name="Martin F.M."/>
            <person name="Miettinen O."/>
            <person name="Hibbett D.S."/>
            <person name="Nagy L.G."/>
        </authorList>
    </citation>
    <scope>NUCLEOTIDE SEQUENCE [LARGE SCALE GENOMIC DNA]</scope>
    <source>
        <strain evidence="1 2">NL-1719</strain>
    </source>
</reference>
<sequence length="123" mass="13948">MELCQSPSPVPLEMSRASSATLKTIPCSRTSESPEVIIQTQNVKPNVRVKLLMRFEQTALYFHLRVDKPLKQAFHIFATKVRVDRDTLRFRFDGEAVRDEDTPEDIGVEDGDEIEAYLPLIGG</sequence>
<evidence type="ECO:0000313" key="1">
    <source>
        <dbReference type="EMBL" id="TFK68938.1"/>
    </source>
</evidence>
<dbReference type="Proteomes" id="UP000308600">
    <property type="component" value="Unassembled WGS sequence"/>
</dbReference>
<name>A0ACD3ATB4_9AGAR</name>
<organism evidence="1 2">
    <name type="scientific">Pluteus cervinus</name>
    <dbReference type="NCBI Taxonomy" id="181527"/>
    <lineage>
        <taxon>Eukaryota</taxon>
        <taxon>Fungi</taxon>
        <taxon>Dikarya</taxon>
        <taxon>Basidiomycota</taxon>
        <taxon>Agaricomycotina</taxon>
        <taxon>Agaricomycetes</taxon>
        <taxon>Agaricomycetidae</taxon>
        <taxon>Agaricales</taxon>
        <taxon>Pluteineae</taxon>
        <taxon>Pluteaceae</taxon>
        <taxon>Pluteus</taxon>
    </lineage>
</organism>
<evidence type="ECO:0000313" key="2">
    <source>
        <dbReference type="Proteomes" id="UP000308600"/>
    </source>
</evidence>